<evidence type="ECO:0000313" key="3">
    <source>
        <dbReference type="Proteomes" id="UP000035058"/>
    </source>
</evidence>
<keyword evidence="1" id="KW-0472">Membrane</keyword>
<reference evidence="2 3" key="1">
    <citation type="submission" date="2012-08" db="EMBL/GenBank/DDBJ databases">
        <title>Whole genome shotgun sequence of Gordonia namibiensis NBRC 108229.</title>
        <authorList>
            <person name="Isaki-Nakamura S."/>
            <person name="Hosoyama A."/>
            <person name="Tsuchikane K."/>
            <person name="Katsumata H."/>
            <person name="Baba S."/>
            <person name="Yamazaki S."/>
            <person name="Fujita N."/>
        </authorList>
    </citation>
    <scope>NUCLEOTIDE SEQUENCE [LARGE SCALE GENOMIC DNA]</scope>
    <source>
        <strain evidence="2 3">NBRC 108229</strain>
    </source>
</reference>
<protein>
    <recommendedName>
        <fullName evidence="4">Cellulose biosynthesis cyclic di-GMP-binding regulatory protein BcsB</fullName>
    </recommendedName>
</protein>
<sequence length="667" mass="68578">MPVRHRDRCRPAKTAAARTRRSWATQLWAIALIAIVFGTVAAPAAAAPDATTTLGWRQLGLGTTIHIDAQDVTTGVTVPVPEGMSPTILRGTVASATNVSDAFIQVARTDGTIVGTIPVPVFGPQQLSAPFEVPLTSIPVSEGRADLRLTLRNPGEDTECGPDPEVTLTNLDVSYAGAAQAPSNIRDVFGSVVRGVTIYTPRRPSVAVSQTALGLVAAIADHYRPQRVSVDIVEMSDAAPVAGDPLQRVVVIREQTGPGGIRLENAGQPQATLVVSGDQQSLPKQVALFRENLTGLAQTTSAGVDAVTERPVQGSDTVTFGDFPGRLTADVLGTATLTTGFDPTVLALGRPGQVKVHLLARYTPVVGEARASVTAISGGEVLTSKTLDASGSLDTQFTIPAAQVAANEPLEFQISYEPSAAACTKRSVPLTFQIEPSSTASADATPVSMGGFSSIPLGWQPTVQVALDGTDPGQLDAAAQLLASVQRSSATALSPMLVPLDQAIRSGSGALIVADAANVQALNPPIGTEDSSTRIDLAAKVRTALPGGLGTIQAFAQNSRTVVLVSTSGSWKLVDPLLAFLDAQEGELSNLRGDVLAAGAAGQTELMTIRADGPQTEIAQVGTSWLVWLGAAVAVIGVAVLVGAGVALHRRRGRPGGVAGVGGEAVT</sequence>
<feature type="transmembrane region" description="Helical" evidence="1">
    <location>
        <begin position="625"/>
        <end position="648"/>
    </location>
</feature>
<keyword evidence="1" id="KW-1133">Transmembrane helix</keyword>
<gene>
    <name evidence="2" type="ORF">GONAM_04_00180</name>
</gene>
<dbReference type="AlphaFoldDB" id="K6XJ79"/>
<evidence type="ECO:0000313" key="2">
    <source>
        <dbReference type="EMBL" id="GAB98879.1"/>
    </source>
</evidence>
<keyword evidence="1" id="KW-0812">Transmembrane</keyword>
<proteinExistence type="predicted"/>
<organism evidence="2 3">
    <name type="scientific">Gordonia namibiensis NBRC 108229</name>
    <dbReference type="NCBI Taxonomy" id="1208314"/>
    <lineage>
        <taxon>Bacteria</taxon>
        <taxon>Bacillati</taxon>
        <taxon>Actinomycetota</taxon>
        <taxon>Actinomycetes</taxon>
        <taxon>Mycobacteriales</taxon>
        <taxon>Gordoniaceae</taxon>
        <taxon>Gordonia</taxon>
    </lineage>
</organism>
<name>K6XJ79_9ACTN</name>
<comment type="caution">
    <text evidence="2">The sequence shown here is derived from an EMBL/GenBank/DDBJ whole genome shotgun (WGS) entry which is preliminary data.</text>
</comment>
<dbReference type="Gene3D" id="2.60.120.260">
    <property type="entry name" value="Galactose-binding domain-like"/>
    <property type="match status" value="1"/>
</dbReference>
<dbReference type="EMBL" id="BAHE01000004">
    <property type="protein sequence ID" value="GAB98879.1"/>
    <property type="molecule type" value="Genomic_DNA"/>
</dbReference>
<dbReference type="Proteomes" id="UP000035058">
    <property type="component" value="Unassembled WGS sequence"/>
</dbReference>
<keyword evidence="3" id="KW-1185">Reference proteome</keyword>
<dbReference type="RefSeq" id="WP_006865157.1">
    <property type="nucleotide sequence ID" value="NZ_BAHE01000004.1"/>
</dbReference>
<evidence type="ECO:0008006" key="4">
    <source>
        <dbReference type="Google" id="ProtNLM"/>
    </source>
</evidence>
<accession>K6XJ79</accession>
<evidence type="ECO:0000256" key="1">
    <source>
        <dbReference type="SAM" id="Phobius"/>
    </source>
</evidence>